<evidence type="ECO:0000256" key="4">
    <source>
        <dbReference type="ARBA" id="ARBA00022679"/>
    </source>
</evidence>
<dbReference type="Proteomes" id="UP000654279">
    <property type="component" value="Unassembled WGS sequence"/>
</dbReference>
<dbReference type="AlphaFoldDB" id="A0A926D163"/>
<keyword evidence="3 6" id="KW-0032">Aminotransferase</keyword>
<evidence type="ECO:0000256" key="3">
    <source>
        <dbReference type="ARBA" id="ARBA00022576"/>
    </source>
</evidence>
<dbReference type="InterPro" id="IPR015422">
    <property type="entry name" value="PyrdxlP-dep_Trfase_small"/>
</dbReference>
<gene>
    <name evidence="6" type="primary">hisC</name>
    <name evidence="8" type="ORF">H8699_07900</name>
</gene>
<evidence type="ECO:0000313" key="8">
    <source>
        <dbReference type="EMBL" id="MBC8529348.1"/>
    </source>
</evidence>
<feature type="domain" description="Aminotransferase class I/classII large" evidence="7">
    <location>
        <begin position="25"/>
        <end position="347"/>
    </location>
</feature>
<proteinExistence type="inferred from homology"/>
<keyword evidence="4 6" id="KW-0808">Transferase</keyword>
<feature type="modified residue" description="N6-(pyridoxal phosphate)lysine" evidence="6">
    <location>
        <position position="210"/>
    </location>
</feature>
<dbReference type="InterPro" id="IPR015424">
    <property type="entry name" value="PyrdxlP-dep_Trfase"/>
</dbReference>
<comment type="catalytic activity">
    <reaction evidence="6">
        <text>L-histidinol phosphate + 2-oxoglutarate = 3-(imidazol-4-yl)-2-oxopropyl phosphate + L-glutamate</text>
        <dbReference type="Rhea" id="RHEA:23744"/>
        <dbReference type="ChEBI" id="CHEBI:16810"/>
        <dbReference type="ChEBI" id="CHEBI:29985"/>
        <dbReference type="ChEBI" id="CHEBI:57766"/>
        <dbReference type="ChEBI" id="CHEBI:57980"/>
        <dbReference type="EC" id="2.6.1.9"/>
    </reaction>
</comment>
<dbReference type="PANTHER" id="PTHR43643">
    <property type="entry name" value="HISTIDINOL-PHOSPHATE AMINOTRANSFERASE 2"/>
    <property type="match status" value="1"/>
</dbReference>
<protein>
    <recommendedName>
        <fullName evidence="6">Histidinol-phosphate aminotransferase</fullName>
        <ecNumber evidence="6">2.6.1.9</ecNumber>
    </recommendedName>
    <alternativeName>
        <fullName evidence="6">Imidazole acetol-phosphate transaminase</fullName>
    </alternativeName>
</protein>
<evidence type="ECO:0000256" key="2">
    <source>
        <dbReference type="ARBA" id="ARBA00011738"/>
    </source>
</evidence>
<keyword evidence="6" id="KW-0028">Amino-acid biosynthesis</keyword>
<evidence type="ECO:0000256" key="6">
    <source>
        <dbReference type="HAMAP-Rule" id="MF_01023"/>
    </source>
</evidence>
<dbReference type="InterPro" id="IPR004839">
    <property type="entry name" value="Aminotransferase_I/II_large"/>
</dbReference>
<evidence type="ECO:0000259" key="7">
    <source>
        <dbReference type="Pfam" id="PF00155"/>
    </source>
</evidence>
<dbReference type="EC" id="2.6.1.9" evidence="6"/>
<dbReference type="HAMAP" id="MF_01023">
    <property type="entry name" value="HisC_aminotrans_2"/>
    <property type="match status" value="1"/>
</dbReference>
<dbReference type="RefSeq" id="WP_249285204.1">
    <property type="nucleotide sequence ID" value="NZ_JACRSO010000003.1"/>
</dbReference>
<keyword evidence="5 6" id="KW-0663">Pyridoxal phosphate</keyword>
<dbReference type="GO" id="GO:0030170">
    <property type="term" value="F:pyridoxal phosphate binding"/>
    <property type="evidence" value="ECO:0007669"/>
    <property type="project" value="InterPro"/>
</dbReference>
<dbReference type="Gene3D" id="3.40.640.10">
    <property type="entry name" value="Type I PLP-dependent aspartate aminotransferase-like (Major domain)"/>
    <property type="match status" value="1"/>
</dbReference>
<dbReference type="PANTHER" id="PTHR43643:SF3">
    <property type="entry name" value="HISTIDINOL-PHOSPHATE AMINOTRANSFERASE"/>
    <property type="match status" value="1"/>
</dbReference>
<dbReference type="SUPFAM" id="SSF53383">
    <property type="entry name" value="PLP-dependent transferases"/>
    <property type="match status" value="1"/>
</dbReference>
<comment type="subunit">
    <text evidence="2 6">Homodimer.</text>
</comment>
<name>A0A926D163_9FIRM</name>
<keyword evidence="6" id="KW-0368">Histidine biosynthesis</keyword>
<evidence type="ECO:0000313" key="9">
    <source>
        <dbReference type="Proteomes" id="UP000654279"/>
    </source>
</evidence>
<organism evidence="8 9">
    <name type="scientific">Luoshenia tenuis</name>
    <dbReference type="NCBI Taxonomy" id="2763654"/>
    <lineage>
        <taxon>Bacteria</taxon>
        <taxon>Bacillati</taxon>
        <taxon>Bacillota</taxon>
        <taxon>Clostridia</taxon>
        <taxon>Christensenellales</taxon>
        <taxon>Christensenellaceae</taxon>
        <taxon>Luoshenia</taxon>
    </lineage>
</organism>
<dbReference type="GO" id="GO:0004400">
    <property type="term" value="F:histidinol-phosphate transaminase activity"/>
    <property type="evidence" value="ECO:0007669"/>
    <property type="project" value="UniProtKB-UniRule"/>
</dbReference>
<comment type="caution">
    <text evidence="8">The sequence shown here is derived from an EMBL/GenBank/DDBJ whole genome shotgun (WGS) entry which is preliminary data.</text>
</comment>
<comment type="cofactor">
    <cofactor evidence="1 6">
        <name>pyridoxal 5'-phosphate</name>
        <dbReference type="ChEBI" id="CHEBI:597326"/>
    </cofactor>
</comment>
<dbReference type="GO" id="GO:0000105">
    <property type="term" value="P:L-histidine biosynthetic process"/>
    <property type="evidence" value="ECO:0007669"/>
    <property type="project" value="UniProtKB-UniRule"/>
</dbReference>
<accession>A0A926D163</accession>
<sequence>MEKLWSAVTQRLEPYVPGEQPQDRQYIKLNTNENPYPPSPRALEAIRAAAGEGLRLYPDPEARGLRRAIAQRHGLGIEEVFAGNGSDEVLALAFQAFFDASRTLLFPDITYSFYSVFCGLFGIPYREVPLDEGLCIRVEDYLQPSGGVIFPNPNAPTAQALAAQDILRILEADPDRVVVVDEAYVMFGAESMVPYIRDYPNLLVITTLSKSHALAGLRGGYALGQAHLIEGLTRVKDSFNSYPLDRLALAGAQAAIEDEAYTKEQTLKVMATRERFAAAIGAMGFTVLPSRANFVFAAPPQGVSGQEMFAALRERGILVRRFSKARIDNYLRITIGTEEEMEKVLRAVAEILAQRA</sequence>
<evidence type="ECO:0000256" key="5">
    <source>
        <dbReference type="ARBA" id="ARBA00022898"/>
    </source>
</evidence>
<dbReference type="NCBIfam" id="TIGR01141">
    <property type="entry name" value="hisC"/>
    <property type="match status" value="1"/>
</dbReference>
<comment type="similarity">
    <text evidence="6">Belongs to the class-II pyridoxal-phosphate-dependent aminotransferase family. Histidinol-phosphate aminotransferase subfamily.</text>
</comment>
<evidence type="ECO:0000256" key="1">
    <source>
        <dbReference type="ARBA" id="ARBA00001933"/>
    </source>
</evidence>
<dbReference type="CDD" id="cd00609">
    <property type="entry name" value="AAT_like"/>
    <property type="match status" value="1"/>
</dbReference>
<dbReference type="InterPro" id="IPR050106">
    <property type="entry name" value="HistidinolP_aminotransfase"/>
</dbReference>
<dbReference type="Pfam" id="PF00155">
    <property type="entry name" value="Aminotran_1_2"/>
    <property type="match status" value="1"/>
</dbReference>
<reference evidence="8" key="1">
    <citation type="submission" date="2020-08" db="EMBL/GenBank/DDBJ databases">
        <title>Genome public.</title>
        <authorList>
            <person name="Liu C."/>
            <person name="Sun Q."/>
        </authorList>
    </citation>
    <scope>NUCLEOTIDE SEQUENCE</scope>
    <source>
        <strain evidence="8">NSJ-44</strain>
    </source>
</reference>
<keyword evidence="9" id="KW-1185">Reference proteome</keyword>
<dbReference type="InterPro" id="IPR005861">
    <property type="entry name" value="HisP_aminotrans"/>
</dbReference>
<dbReference type="InterPro" id="IPR015421">
    <property type="entry name" value="PyrdxlP-dep_Trfase_major"/>
</dbReference>
<dbReference type="EMBL" id="JACRSO010000003">
    <property type="protein sequence ID" value="MBC8529348.1"/>
    <property type="molecule type" value="Genomic_DNA"/>
</dbReference>
<comment type="pathway">
    <text evidence="6">Amino-acid biosynthesis; L-histidine biosynthesis; L-histidine from 5-phospho-alpha-D-ribose 1-diphosphate: step 7/9.</text>
</comment>
<dbReference type="Gene3D" id="3.90.1150.10">
    <property type="entry name" value="Aspartate Aminotransferase, domain 1"/>
    <property type="match status" value="1"/>
</dbReference>